<evidence type="ECO:0000313" key="1">
    <source>
        <dbReference type="EMBL" id="KAJ0038234.1"/>
    </source>
</evidence>
<evidence type="ECO:0000313" key="2">
    <source>
        <dbReference type="Proteomes" id="UP001163603"/>
    </source>
</evidence>
<comment type="caution">
    <text evidence="1">The sequence shown here is derived from an EMBL/GenBank/DDBJ whole genome shotgun (WGS) entry which is preliminary data.</text>
</comment>
<gene>
    <name evidence="1" type="ORF">Pint_23278</name>
</gene>
<name>A0ACC0YIV0_9ROSI</name>
<organism evidence="1 2">
    <name type="scientific">Pistacia integerrima</name>
    <dbReference type="NCBI Taxonomy" id="434235"/>
    <lineage>
        <taxon>Eukaryota</taxon>
        <taxon>Viridiplantae</taxon>
        <taxon>Streptophyta</taxon>
        <taxon>Embryophyta</taxon>
        <taxon>Tracheophyta</taxon>
        <taxon>Spermatophyta</taxon>
        <taxon>Magnoliopsida</taxon>
        <taxon>eudicotyledons</taxon>
        <taxon>Gunneridae</taxon>
        <taxon>Pentapetalae</taxon>
        <taxon>rosids</taxon>
        <taxon>malvids</taxon>
        <taxon>Sapindales</taxon>
        <taxon>Anacardiaceae</taxon>
        <taxon>Pistacia</taxon>
    </lineage>
</organism>
<proteinExistence type="predicted"/>
<dbReference type="EMBL" id="CM047741">
    <property type="protein sequence ID" value="KAJ0038234.1"/>
    <property type="molecule type" value="Genomic_DNA"/>
</dbReference>
<accession>A0ACC0YIV0</accession>
<keyword evidence="2" id="KW-1185">Reference proteome</keyword>
<reference evidence="2" key="1">
    <citation type="journal article" date="2023" name="G3 (Bethesda)">
        <title>Genome assembly and association tests identify interacting loci associated with vigor, precocity, and sex in interspecific pistachio rootstocks.</title>
        <authorList>
            <person name="Palmer W."/>
            <person name="Jacygrad E."/>
            <person name="Sagayaradj S."/>
            <person name="Cavanaugh K."/>
            <person name="Han R."/>
            <person name="Bertier L."/>
            <person name="Beede B."/>
            <person name="Kafkas S."/>
            <person name="Golino D."/>
            <person name="Preece J."/>
            <person name="Michelmore R."/>
        </authorList>
    </citation>
    <scope>NUCLEOTIDE SEQUENCE [LARGE SCALE GENOMIC DNA]</scope>
</reference>
<dbReference type="Proteomes" id="UP001163603">
    <property type="component" value="Chromosome 6"/>
</dbReference>
<sequence length="120" mass="13290">MSEGKRTEPEKRKLGQNDDGESGSQKKAREVNGEGTTVTEEEVDEFFAILRRIHVAVNYFKKDNGVGEGRNLTNRAALEWEISNAENNSVTAEMTTVTNDAQKNMGLDLNADPAMDPDPF</sequence>
<protein>
    <submittedName>
        <fullName evidence="1">Uncharacterized protein</fullName>
    </submittedName>
</protein>